<evidence type="ECO:0000256" key="1">
    <source>
        <dbReference type="SAM" id="MobiDB-lite"/>
    </source>
</evidence>
<evidence type="ECO:0000313" key="2">
    <source>
        <dbReference type="EMBL" id="KAK8899770.1"/>
    </source>
</evidence>
<gene>
    <name evidence="2" type="ORF">M9Y10_002092</name>
</gene>
<sequence length="124" mass="14438">MNSTYLQPRQQVNHPLYKPTQLSDALQAELDIILATTNAEEELAQRKTEVKCASTSATFKQIQFYRRQRKQILQQLIKEKKEYIEILKQKIADLDSKNAESQISFEEKNRSQSQISADETFNSE</sequence>
<dbReference type="EMBL" id="JAPFFF010000001">
    <property type="protein sequence ID" value="KAK8899770.1"/>
    <property type="molecule type" value="Genomic_DNA"/>
</dbReference>
<name>A0ABR2L8U1_9EUKA</name>
<organism evidence="2 3">
    <name type="scientific">Tritrichomonas musculus</name>
    <dbReference type="NCBI Taxonomy" id="1915356"/>
    <lineage>
        <taxon>Eukaryota</taxon>
        <taxon>Metamonada</taxon>
        <taxon>Parabasalia</taxon>
        <taxon>Tritrichomonadida</taxon>
        <taxon>Tritrichomonadidae</taxon>
        <taxon>Tritrichomonas</taxon>
    </lineage>
</organism>
<comment type="caution">
    <text evidence="2">The sequence shown here is derived from an EMBL/GenBank/DDBJ whole genome shotgun (WGS) entry which is preliminary data.</text>
</comment>
<feature type="region of interest" description="Disordered" evidence="1">
    <location>
        <begin position="96"/>
        <end position="124"/>
    </location>
</feature>
<reference evidence="2 3" key="1">
    <citation type="submission" date="2024-04" db="EMBL/GenBank/DDBJ databases">
        <title>Tritrichomonas musculus Genome.</title>
        <authorList>
            <person name="Alves-Ferreira E."/>
            <person name="Grigg M."/>
            <person name="Lorenzi H."/>
            <person name="Galac M."/>
        </authorList>
    </citation>
    <scope>NUCLEOTIDE SEQUENCE [LARGE SCALE GENOMIC DNA]</scope>
    <source>
        <strain evidence="2 3">EAF2021</strain>
    </source>
</reference>
<accession>A0ABR2L8U1</accession>
<proteinExistence type="predicted"/>
<evidence type="ECO:0000313" key="3">
    <source>
        <dbReference type="Proteomes" id="UP001470230"/>
    </source>
</evidence>
<feature type="compositionally biased region" description="Polar residues" evidence="1">
    <location>
        <begin position="111"/>
        <end position="124"/>
    </location>
</feature>
<dbReference type="Proteomes" id="UP001470230">
    <property type="component" value="Unassembled WGS sequence"/>
</dbReference>
<keyword evidence="3" id="KW-1185">Reference proteome</keyword>
<protein>
    <submittedName>
        <fullName evidence="2">Uncharacterized protein</fullName>
    </submittedName>
</protein>